<dbReference type="PROSITE" id="PS00211">
    <property type="entry name" value="ABC_TRANSPORTER_1"/>
    <property type="match status" value="1"/>
</dbReference>
<sequence>MTETRTSPASAAAYRPTGRAIRFSGVSKGFAAPKGARTTAVHAIDIEVPSSQFVAIVGPSGCGKSTLLRLADGLIDPDTGAVTIGGNAPVPGPDVGMVFQNFRLIPWRNVADNVGFALETSGLGTGTRQRRVAEQLDKVGLAQWAQHYPAQLSGGMRQRVALARALVGKPDVLLMDEPFANLDAQTRELMQEDLLALFEAQRPTVLFVTHSVDEALLLADRVIVMGAGAVLDDILVDLPRPRIPDAVRQMPAYIALRAHLWTQIRRLVLAEPSSAFFGRHGTVQA</sequence>
<evidence type="ECO:0000259" key="5">
    <source>
        <dbReference type="PROSITE" id="PS50893"/>
    </source>
</evidence>
<keyword evidence="4 6" id="KW-0067">ATP-binding</keyword>
<evidence type="ECO:0000256" key="4">
    <source>
        <dbReference type="ARBA" id="ARBA00022840"/>
    </source>
</evidence>
<feature type="domain" description="ABC transporter" evidence="5">
    <location>
        <begin position="21"/>
        <end position="252"/>
    </location>
</feature>
<dbReference type="InterPro" id="IPR003593">
    <property type="entry name" value="AAA+_ATPase"/>
</dbReference>
<dbReference type="SUPFAM" id="SSF52540">
    <property type="entry name" value="P-loop containing nucleoside triphosphate hydrolases"/>
    <property type="match status" value="1"/>
</dbReference>
<evidence type="ECO:0000256" key="3">
    <source>
        <dbReference type="ARBA" id="ARBA00022741"/>
    </source>
</evidence>
<dbReference type="GO" id="GO:0016887">
    <property type="term" value="F:ATP hydrolysis activity"/>
    <property type="evidence" value="ECO:0007669"/>
    <property type="project" value="InterPro"/>
</dbReference>
<evidence type="ECO:0000313" key="6">
    <source>
        <dbReference type="EMBL" id="MCP8888792.1"/>
    </source>
</evidence>
<comment type="similarity">
    <text evidence="1">Belongs to the ABC transporter superfamily.</text>
</comment>
<dbReference type="AlphaFoldDB" id="A0A9Q4ARF3"/>
<dbReference type="Gene3D" id="3.40.50.300">
    <property type="entry name" value="P-loop containing nucleotide triphosphate hydrolases"/>
    <property type="match status" value="1"/>
</dbReference>
<dbReference type="EMBL" id="JAMWDU010000006">
    <property type="protein sequence ID" value="MCP8888792.1"/>
    <property type="molecule type" value="Genomic_DNA"/>
</dbReference>
<evidence type="ECO:0000256" key="2">
    <source>
        <dbReference type="ARBA" id="ARBA00022448"/>
    </source>
</evidence>
<dbReference type="SMART" id="SM00382">
    <property type="entry name" value="AAA"/>
    <property type="match status" value="1"/>
</dbReference>
<dbReference type="Proteomes" id="UP001060275">
    <property type="component" value="Unassembled WGS sequence"/>
</dbReference>
<gene>
    <name evidence="6" type="ORF">NF348_16895</name>
</gene>
<reference evidence="6" key="1">
    <citation type="submission" date="2022-06" db="EMBL/GenBank/DDBJ databases">
        <title>Devosia sp. XJ19-45 genome assembly.</title>
        <authorList>
            <person name="Li B."/>
            <person name="Cai M."/>
            <person name="Nie G."/>
            <person name="Li W."/>
        </authorList>
    </citation>
    <scope>NUCLEOTIDE SEQUENCE</scope>
    <source>
        <strain evidence="6">XJ19-45</strain>
    </source>
</reference>
<dbReference type="GO" id="GO:0005524">
    <property type="term" value="F:ATP binding"/>
    <property type="evidence" value="ECO:0007669"/>
    <property type="project" value="UniProtKB-KW"/>
</dbReference>
<dbReference type="Pfam" id="PF00005">
    <property type="entry name" value="ABC_tran"/>
    <property type="match status" value="1"/>
</dbReference>
<dbReference type="InterPro" id="IPR027417">
    <property type="entry name" value="P-loop_NTPase"/>
</dbReference>
<keyword evidence="3" id="KW-0547">Nucleotide-binding</keyword>
<organism evidence="6 7">
    <name type="scientific">Devosia ureilytica</name>
    <dbReference type="NCBI Taxonomy" id="2952754"/>
    <lineage>
        <taxon>Bacteria</taxon>
        <taxon>Pseudomonadati</taxon>
        <taxon>Pseudomonadota</taxon>
        <taxon>Alphaproteobacteria</taxon>
        <taxon>Hyphomicrobiales</taxon>
        <taxon>Devosiaceae</taxon>
        <taxon>Devosia</taxon>
    </lineage>
</organism>
<dbReference type="RefSeq" id="WP_254676037.1">
    <property type="nucleotide sequence ID" value="NZ_JAMWDU010000006.1"/>
</dbReference>
<dbReference type="InterPro" id="IPR003439">
    <property type="entry name" value="ABC_transporter-like_ATP-bd"/>
</dbReference>
<dbReference type="InterPro" id="IPR017871">
    <property type="entry name" value="ABC_transporter-like_CS"/>
</dbReference>
<protein>
    <submittedName>
        <fullName evidence="6">ABC transporter ATP-binding protein</fullName>
    </submittedName>
</protein>
<comment type="caution">
    <text evidence="6">The sequence shown here is derived from an EMBL/GenBank/DDBJ whole genome shotgun (WGS) entry which is preliminary data.</text>
</comment>
<evidence type="ECO:0000313" key="7">
    <source>
        <dbReference type="Proteomes" id="UP001060275"/>
    </source>
</evidence>
<proteinExistence type="inferred from homology"/>
<evidence type="ECO:0000256" key="1">
    <source>
        <dbReference type="ARBA" id="ARBA00005417"/>
    </source>
</evidence>
<dbReference type="PANTHER" id="PTHR42788:SF13">
    <property type="entry name" value="ALIPHATIC SULFONATES IMPORT ATP-BINDING PROTEIN SSUB"/>
    <property type="match status" value="1"/>
</dbReference>
<keyword evidence="2" id="KW-0813">Transport</keyword>
<dbReference type="InterPro" id="IPR050166">
    <property type="entry name" value="ABC_transporter_ATP-bind"/>
</dbReference>
<dbReference type="PROSITE" id="PS50893">
    <property type="entry name" value="ABC_TRANSPORTER_2"/>
    <property type="match status" value="1"/>
</dbReference>
<keyword evidence="7" id="KW-1185">Reference proteome</keyword>
<dbReference type="CDD" id="cd03293">
    <property type="entry name" value="ABC_NrtD_SsuB_transporters"/>
    <property type="match status" value="1"/>
</dbReference>
<dbReference type="PANTHER" id="PTHR42788">
    <property type="entry name" value="TAURINE IMPORT ATP-BINDING PROTEIN-RELATED"/>
    <property type="match status" value="1"/>
</dbReference>
<name>A0A9Q4ARF3_9HYPH</name>
<accession>A0A9Q4ARF3</accession>